<dbReference type="InterPro" id="IPR042047">
    <property type="entry name" value="SleB_dom1"/>
</dbReference>
<dbReference type="Proteomes" id="UP001169764">
    <property type="component" value="Unassembled WGS sequence"/>
</dbReference>
<accession>A0ABT8Y8P2</accession>
<evidence type="ECO:0000313" key="4">
    <source>
        <dbReference type="EMBL" id="MDO6414685.1"/>
    </source>
</evidence>
<organism evidence="4 5">
    <name type="scientific">Sphingomonas natans</name>
    <dbReference type="NCBI Taxonomy" id="3063330"/>
    <lineage>
        <taxon>Bacteria</taxon>
        <taxon>Pseudomonadati</taxon>
        <taxon>Pseudomonadota</taxon>
        <taxon>Alphaproteobacteria</taxon>
        <taxon>Sphingomonadales</taxon>
        <taxon>Sphingomonadaceae</taxon>
        <taxon>Sphingomonas</taxon>
    </lineage>
</organism>
<feature type="region of interest" description="Disordered" evidence="1">
    <location>
        <begin position="41"/>
        <end position="62"/>
    </location>
</feature>
<evidence type="ECO:0000313" key="5">
    <source>
        <dbReference type="Proteomes" id="UP001169764"/>
    </source>
</evidence>
<feature type="domain" description="Cell wall hydrolase SleB" evidence="3">
    <location>
        <begin position="128"/>
        <end position="236"/>
    </location>
</feature>
<proteinExistence type="predicted"/>
<protein>
    <submittedName>
        <fullName evidence="4">Cell wall hydrolase</fullName>
    </submittedName>
</protein>
<dbReference type="EMBL" id="JAUOTP010000004">
    <property type="protein sequence ID" value="MDO6414685.1"/>
    <property type="molecule type" value="Genomic_DNA"/>
</dbReference>
<evidence type="ECO:0000259" key="3">
    <source>
        <dbReference type="Pfam" id="PF07486"/>
    </source>
</evidence>
<sequence length="406" mass="42709">MSAVTKRSGRTAAAVFVLLGTLMLVTIVGLCIYVVASAPTGQSSAKRPGVPHRLPGRGAPLSLAEPPPVEPLEFAEMSADQARAFNATVPFAPGRVVPAAPFRYGGDPVDKARATACLAAAVLFEAGDQAVGEAAVAQVVLNRLRHPAFPKSVCGVVFQGSERRTGCQFTFTCDGALARTPAPAAWARARFIAERALGGYVVKAVGTATHYHADYVVPYWGSSLSKIAMVAPHIFYRWPGRWGSPSGFAGVAPGGEIVDRRVAAFAGIEPGIAGLPPMDDDGPLPPTAPLQTLAIAGVPESALKGSLVRLKDEEGGQFVLQLDPGAYPGSYAIVGFTICNGKPNCIVMGWTSADQVPRTFPILPDALRSLAFLYRRSSIVDSAQPFWDCRRFQRPVASQCLPGTGN</sequence>
<reference evidence="4" key="1">
    <citation type="submission" date="2023-07" db="EMBL/GenBank/DDBJ databases">
        <authorList>
            <person name="Kim M."/>
        </authorList>
    </citation>
    <scope>NUCLEOTIDE SEQUENCE</scope>
    <source>
        <strain evidence="4">BIUV-7</strain>
    </source>
</reference>
<dbReference type="InterPro" id="IPR011105">
    <property type="entry name" value="Cell_wall_hydrolase_SleB"/>
</dbReference>
<keyword evidence="2" id="KW-0472">Membrane</keyword>
<dbReference type="Gene3D" id="1.10.10.2520">
    <property type="entry name" value="Cell wall hydrolase SleB, domain 1"/>
    <property type="match status" value="1"/>
</dbReference>
<dbReference type="RefSeq" id="WP_303542092.1">
    <property type="nucleotide sequence ID" value="NZ_JAUOTP010000004.1"/>
</dbReference>
<evidence type="ECO:0000256" key="1">
    <source>
        <dbReference type="SAM" id="MobiDB-lite"/>
    </source>
</evidence>
<dbReference type="GO" id="GO:0016787">
    <property type="term" value="F:hydrolase activity"/>
    <property type="evidence" value="ECO:0007669"/>
    <property type="project" value="UniProtKB-KW"/>
</dbReference>
<gene>
    <name evidence="4" type="ORF">Q4F19_09865</name>
</gene>
<keyword evidence="5" id="KW-1185">Reference proteome</keyword>
<keyword evidence="4" id="KW-0378">Hydrolase</keyword>
<comment type="caution">
    <text evidence="4">The sequence shown here is derived from an EMBL/GenBank/DDBJ whole genome shotgun (WGS) entry which is preliminary data.</text>
</comment>
<keyword evidence="2" id="KW-0812">Transmembrane</keyword>
<dbReference type="Pfam" id="PF07486">
    <property type="entry name" value="Hydrolase_2"/>
    <property type="match status" value="1"/>
</dbReference>
<name>A0ABT8Y8P2_9SPHN</name>
<keyword evidence="2" id="KW-1133">Transmembrane helix</keyword>
<feature type="transmembrane region" description="Helical" evidence="2">
    <location>
        <begin position="12"/>
        <end position="36"/>
    </location>
</feature>
<evidence type="ECO:0000256" key="2">
    <source>
        <dbReference type="SAM" id="Phobius"/>
    </source>
</evidence>